<keyword evidence="3" id="KW-0460">Magnesium</keyword>
<proteinExistence type="inferred from homology"/>
<comment type="caution">
    <text evidence="3">Lacks conserved residue(s) required for the propagation of feature annotation.</text>
</comment>
<feature type="region of interest" description="Phosphopantothenate--cysteine ligase" evidence="3">
    <location>
        <begin position="199"/>
        <end position="414"/>
    </location>
</feature>
<evidence type="ECO:0000313" key="8">
    <source>
        <dbReference type="Proteomes" id="UP001246372"/>
    </source>
</evidence>
<comment type="cofactor">
    <cofactor evidence="3">
        <name>Mg(2+)</name>
        <dbReference type="ChEBI" id="CHEBI:18420"/>
    </cofactor>
</comment>
<keyword evidence="1 3" id="KW-0210">Decarboxylase</keyword>
<dbReference type="SUPFAM" id="SSF52507">
    <property type="entry name" value="Homo-oligomeric flavin-containing Cys decarboxylases, HFCD"/>
    <property type="match status" value="1"/>
</dbReference>
<dbReference type="Gene3D" id="3.40.50.10300">
    <property type="entry name" value="CoaB-like"/>
    <property type="match status" value="1"/>
</dbReference>
<feature type="binding site" evidence="3">
    <location>
        <position position="355"/>
    </location>
    <ligand>
        <name>CTP</name>
        <dbReference type="ChEBI" id="CHEBI:37563"/>
    </ligand>
</feature>
<dbReference type="Pfam" id="PF02441">
    <property type="entry name" value="Flavoprotein"/>
    <property type="match status" value="1"/>
</dbReference>
<keyword evidence="3 4" id="KW-0288">FMN</keyword>
<feature type="active site" description="Proton donor" evidence="3">
    <location>
        <position position="167"/>
    </location>
</feature>
<comment type="caution">
    <text evidence="7">The sequence shown here is derived from an EMBL/GenBank/DDBJ whole genome shotgun (WGS) entry which is preliminary data.</text>
</comment>
<dbReference type="EMBL" id="JAVXZY010000002">
    <property type="protein sequence ID" value="MDT8998968.1"/>
    <property type="molecule type" value="Genomic_DNA"/>
</dbReference>
<comment type="function">
    <text evidence="3">Catalyzes two sequential steps in the biosynthesis of coenzyme A. In the first step cysteine is conjugated to 4'-phosphopantothenate to form 4-phosphopantothenoylcysteine. In the second step the latter compound is decarboxylated to form 4'-phosphopantotheine.</text>
</comment>
<dbReference type="PANTHER" id="PTHR14359:SF6">
    <property type="entry name" value="PHOSPHOPANTOTHENOYLCYSTEINE DECARBOXYLASE"/>
    <property type="match status" value="1"/>
</dbReference>
<dbReference type="GO" id="GO:0004633">
    <property type="term" value="F:phosphopantothenoylcysteine decarboxylase activity"/>
    <property type="evidence" value="ECO:0007669"/>
    <property type="project" value="UniProtKB-EC"/>
</dbReference>
<sequence length="414" mass="44157">MSQLEKLQMQGKHVLLGLSGGIACYKIAELTRLLAKAGATVQVMMSEAAEAFITPVTMQALSNRPVYSSQWDAREANNMAHINLSREADLMLIAPASADLIAKLVQGRADDLLSLTALARPIERCPLLVAPAMNREMWAHPATQRNIAQLRADGATVLGPAAGDQACGEVGDGRMLEAQELLDELIAFVQPKLLAGKRLLITAGPTFEPIDPVRGITNRSSGKMGFALARAAAEAGAEVTLVAGPVHLATPHGVRRIDVQTALQMHEAVLPRAAAHDIFIATAAVADWRPATMNEHKIKKDKSPDAPKSAPVFELTENPDILAAVAALPDKPFCVGFAAESQDLIKHARDKLQRKGVPLIVGNLGPATFGRDDNALVLVDADGERHLPADGQARDKLSLARELVADIARRLHAS</sequence>
<keyword evidence="3 4" id="KW-0436">Ligase</keyword>
<comment type="similarity">
    <text evidence="3 4">In the C-terminal section; belongs to the PPC synthetase family.</text>
</comment>
<organism evidence="7 8">
    <name type="scientific">Roseateles aquae</name>
    <dbReference type="NCBI Taxonomy" id="3077235"/>
    <lineage>
        <taxon>Bacteria</taxon>
        <taxon>Pseudomonadati</taxon>
        <taxon>Pseudomonadota</taxon>
        <taxon>Betaproteobacteria</taxon>
        <taxon>Burkholderiales</taxon>
        <taxon>Sphaerotilaceae</taxon>
        <taxon>Roseateles</taxon>
    </lineage>
</organism>
<keyword evidence="3 4" id="KW-0285">Flavoprotein</keyword>
<evidence type="ECO:0000259" key="5">
    <source>
        <dbReference type="Pfam" id="PF02441"/>
    </source>
</evidence>
<dbReference type="Pfam" id="PF04127">
    <property type="entry name" value="DFP"/>
    <property type="match status" value="1"/>
</dbReference>
<feature type="binding site" evidence="3">
    <location>
        <position position="337"/>
    </location>
    <ligand>
        <name>CTP</name>
        <dbReference type="ChEBI" id="CHEBI:37563"/>
    </ligand>
</feature>
<dbReference type="EC" id="4.1.1.36" evidence="3"/>
<dbReference type="InterPro" id="IPR035929">
    <property type="entry name" value="CoaB-like_sf"/>
</dbReference>
<dbReference type="EC" id="6.3.2.5" evidence="3"/>
<feature type="binding site" evidence="3">
    <location>
        <position position="351"/>
    </location>
    <ligand>
        <name>CTP</name>
        <dbReference type="ChEBI" id="CHEBI:37563"/>
    </ligand>
</feature>
<evidence type="ECO:0000256" key="1">
    <source>
        <dbReference type="ARBA" id="ARBA00022793"/>
    </source>
</evidence>
<accession>A0ABU3P901</accession>
<reference evidence="7" key="1">
    <citation type="submission" date="2023-09" db="EMBL/GenBank/DDBJ databases">
        <title>Paucibacter sp. APW11 Genome sequencing and assembly.</title>
        <authorList>
            <person name="Kim I."/>
        </authorList>
    </citation>
    <scope>NUCLEOTIDE SEQUENCE</scope>
    <source>
        <strain evidence="7">APW11</strain>
    </source>
</reference>
<comment type="similarity">
    <text evidence="3 4">In the N-terminal section; belongs to the HFCD (homo-oligomeric flavin containing Cys decarboxylase) superfamily.</text>
</comment>
<keyword evidence="3" id="KW-0511">Multifunctional enzyme</keyword>
<comment type="pathway">
    <text evidence="3 4">Cofactor biosynthesis; coenzyme A biosynthesis; CoA from (R)-pantothenate: step 2/5.</text>
</comment>
<feature type="domain" description="Flavoprotein" evidence="5">
    <location>
        <begin position="12"/>
        <end position="186"/>
    </location>
</feature>
<dbReference type="GO" id="GO:0004632">
    <property type="term" value="F:phosphopantothenate--cysteine ligase activity"/>
    <property type="evidence" value="ECO:0007669"/>
    <property type="project" value="UniProtKB-EC"/>
</dbReference>
<comment type="pathway">
    <text evidence="3 4">Cofactor biosynthesis; coenzyme A biosynthesis; CoA from (R)-pantothenate: step 3/5.</text>
</comment>
<dbReference type="RefSeq" id="WP_315649462.1">
    <property type="nucleotide sequence ID" value="NZ_JAVXZY010000002.1"/>
</dbReference>
<feature type="binding site" evidence="3">
    <location>
        <position position="287"/>
    </location>
    <ligand>
        <name>CTP</name>
        <dbReference type="ChEBI" id="CHEBI:37563"/>
    </ligand>
</feature>
<comment type="cofactor">
    <cofactor evidence="3">
        <name>FMN</name>
        <dbReference type="ChEBI" id="CHEBI:58210"/>
    </cofactor>
    <text evidence="3">Binds 1 FMN per subunit.</text>
</comment>
<dbReference type="PROSITE" id="PS51257">
    <property type="entry name" value="PROKAR_LIPOPROTEIN"/>
    <property type="match status" value="1"/>
</dbReference>
<comment type="catalytic activity">
    <reaction evidence="3 4">
        <text>(R)-4'-phosphopantothenate + L-cysteine + CTP = N-[(R)-4-phosphopantothenoyl]-L-cysteine + CMP + diphosphate + H(+)</text>
        <dbReference type="Rhea" id="RHEA:19397"/>
        <dbReference type="ChEBI" id="CHEBI:10986"/>
        <dbReference type="ChEBI" id="CHEBI:15378"/>
        <dbReference type="ChEBI" id="CHEBI:33019"/>
        <dbReference type="ChEBI" id="CHEBI:35235"/>
        <dbReference type="ChEBI" id="CHEBI:37563"/>
        <dbReference type="ChEBI" id="CHEBI:59458"/>
        <dbReference type="ChEBI" id="CHEBI:60377"/>
        <dbReference type="EC" id="6.3.2.5"/>
    </reaction>
</comment>
<dbReference type="HAMAP" id="MF_02225">
    <property type="entry name" value="CoaBC"/>
    <property type="match status" value="1"/>
</dbReference>
<dbReference type="SUPFAM" id="SSF102645">
    <property type="entry name" value="CoaB-like"/>
    <property type="match status" value="1"/>
</dbReference>
<name>A0ABU3P901_9BURK</name>
<keyword evidence="8" id="KW-1185">Reference proteome</keyword>
<comment type="catalytic activity">
    <reaction evidence="3 4">
        <text>N-[(R)-4-phosphopantothenoyl]-L-cysteine + H(+) = (R)-4'-phosphopantetheine + CO2</text>
        <dbReference type="Rhea" id="RHEA:16793"/>
        <dbReference type="ChEBI" id="CHEBI:15378"/>
        <dbReference type="ChEBI" id="CHEBI:16526"/>
        <dbReference type="ChEBI" id="CHEBI:59458"/>
        <dbReference type="ChEBI" id="CHEBI:61723"/>
        <dbReference type="EC" id="4.1.1.36"/>
    </reaction>
</comment>
<dbReference type="InterPro" id="IPR005252">
    <property type="entry name" value="CoaBC"/>
</dbReference>
<evidence type="ECO:0000256" key="4">
    <source>
        <dbReference type="RuleBase" id="RU364078"/>
    </source>
</evidence>
<dbReference type="Gene3D" id="3.40.50.1950">
    <property type="entry name" value="Flavin prenyltransferase-like"/>
    <property type="match status" value="1"/>
</dbReference>
<keyword evidence="3" id="KW-0479">Metal-binding</keyword>
<dbReference type="InterPro" id="IPR036551">
    <property type="entry name" value="Flavin_trans-like"/>
</dbReference>
<feature type="binding site" evidence="3">
    <location>
        <position position="297"/>
    </location>
    <ligand>
        <name>CTP</name>
        <dbReference type="ChEBI" id="CHEBI:37563"/>
    </ligand>
</feature>
<evidence type="ECO:0000256" key="2">
    <source>
        <dbReference type="ARBA" id="ARBA00023239"/>
    </source>
</evidence>
<gene>
    <name evidence="3 7" type="primary">coaBC</name>
    <name evidence="7" type="ORF">RQP53_06770</name>
</gene>
<dbReference type="InterPro" id="IPR007085">
    <property type="entry name" value="DNA/pantothenate-metab_flavo_C"/>
</dbReference>
<feature type="domain" description="DNA/pantothenate metabolism flavoprotein C-terminal" evidence="6">
    <location>
        <begin position="194"/>
        <end position="409"/>
    </location>
</feature>
<dbReference type="NCBIfam" id="TIGR00521">
    <property type="entry name" value="coaBC_dfp"/>
    <property type="match status" value="1"/>
</dbReference>
<dbReference type="InterPro" id="IPR003382">
    <property type="entry name" value="Flavoprotein"/>
</dbReference>
<comment type="function">
    <text evidence="4">Catalyzes two steps in the biosynthesis of coenzyme A. In the first step cysteine is conjugated to 4'-phosphopantothenate to form 4-phosphopantothenoylcysteine, in the latter compound is decarboxylated to form 4'-phosphopantotheine.</text>
</comment>
<dbReference type="Proteomes" id="UP001246372">
    <property type="component" value="Unassembled WGS sequence"/>
</dbReference>
<protein>
    <recommendedName>
        <fullName evidence="3">Coenzyme A biosynthesis bifunctional protein CoaBC</fullName>
    </recommendedName>
    <alternativeName>
        <fullName evidence="3">DNA/pantothenate metabolism flavoprotein</fullName>
    </alternativeName>
    <alternativeName>
        <fullName evidence="3">Phosphopantothenoylcysteine synthetase/decarboxylase</fullName>
        <shortName evidence="3">PPCS-PPCDC</shortName>
    </alternativeName>
    <domain>
        <recommendedName>
            <fullName evidence="3">Phosphopantothenoylcysteine decarboxylase</fullName>
            <shortName evidence="3">PPC decarboxylase</shortName>
            <shortName evidence="3">PPC-DC</shortName>
            <ecNumber evidence="3">4.1.1.36</ecNumber>
        </recommendedName>
        <alternativeName>
            <fullName evidence="3">CoaC</fullName>
        </alternativeName>
    </domain>
    <domain>
        <recommendedName>
            <fullName evidence="3">Phosphopantothenate--cysteine ligase</fullName>
            <ecNumber evidence="3">6.3.2.5</ecNumber>
        </recommendedName>
        <alternativeName>
            <fullName evidence="3">CoaB</fullName>
        </alternativeName>
        <alternativeName>
            <fullName evidence="3">Phosphopantothenoylcysteine synthetase</fullName>
            <shortName evidence="3">PPC synthetase</shortName>
            <shortName evidence="3">PPC-S</shortName>
        </alternativeName>
    </domain>
</protein>
<evidence type="ECO:0000256" key="3">
    <source>
        <dbReference type="HAMAP-Rule" id="MF_02225"/>
    </source>
</evidence>
<evidence type="ECO:0000313" key="7">
    <source>
        <dbReference type="EMBL" id="MDT8998968.1"/>
    </source>
</evidence>
<dbReference type="PANTHER" id="PTHR14359">
    <property type="entry name" value="HOMO-OLIGOMERIC FLAVIN CONTAINING CYS DECARBOXYLASE FAMILY"/>
    <property type="match status" value="1"/>
</dbReference>
<feature type="region of interest" description="Phosphopantothenoylcysteine decarboxylase" evidence="3">
    <location>
        <begin position="1"/>
        <end position="198"/>
    </location>
</feature>
<evidence type="ECO:0000259" key="6">
    <source>
        <dbReference type="Pfam" id="PF04127"/>
    </source>
</evidence>
<feature type="binding site" evidence="3">
    <location>
        <begin position="319"/>
        <end position="322"/>
    </location>
    <ligand>
        <name>CTP</name>
        <dbReference type="ChEBI" id="CHEBI:37563"/>
    </ligand>
</feature>
<keyword evidence="2 3" id="KW-0456">Lyase</keyword>